<accession>F6GAR0</accession>
<dbReference type="InterPro" id="IPR007801">
    <property type="entry name" value="MbnB/TglH/ChrH"/>
</dbReference>
<dbReference type="HOGENOM" id="CLU_064263_0_0_4"/>
<name>F6GAR0_RALS8</name>
<reference evidence="1 2" key="1">
    <citation type="journal article" date="2011" name="J. Bacteriol.">
        <title>Complete genome sequence of the plant pathogen Ralstonia solanacearum strain Po82.</title>
        <authorList>
            <person name="Xu J."/>
            <person name="Zheng H.J."/>
            <person name="Liu L."/>
            <person name="Pan Z.C."/>
            <person name="Prior P."/>
            <person name="Tang B."/>
            <person name="Xu J.S."/>
            <person name="Zhang H."/>
            <person name="Tian Q."/>
            <person name="Zhang L.Q."/>
            <person name="Feng J."/>
        </authorList>
    </citation>
    <scope>NUCLEOTIDE SEQUENCE [LARGE SCALE GENOMIC DNA]</scope>
    <source>
        <strain evidence="1 2">Po82</strain>
        <plasmid evidence="1">megaplasmid</plasmid>
    </source>
</reference>
<keyword evidence="1" id="KW-0614">Plasmid</keyword>
<dbReference type="NCBIfam" id="NF003818">
    <property type="entry name" value="PRK05409.1"/>
    <property type="match status" value="1"/>
</dbReference>
<dbReference type="KEGG" id="rsn:RSPO_m01343"/>
<dbReference type="Proteomes" id="UP000007953">
    <property type="component" value="Plasmid megaplasmid"/>
</dbReference>
<dbReference type="PANTHER" id="PTHR42194:SF1">
    <property type="entry name" value="UPF0276 PROTEIN HI_1600"/>
    <property type="match status" value="1"/>
</dbReference>
<dbReference type="PANTHER" id="PTHR42194">
    <property type="entry name" value="UPF0276 PROTEIN HI_1600"/>
    <property type="match status" value="1"/>
</dbReference>
<geneLocation type="plasmid" evidence="2"/>
<dbReference type="Gene3D" id="3.20.20.150">
    <property type="entry name" value="Divalent-metal-dependent TIM barrel enzymes"/>
    <property type="match status" value="1"/>
</dbReference>
<sequence length="295" mass="31638">MTAMQTASTTLPASAGAGLRAPHFPALLHGQARFRWVEVHSENYLYGGPARAALLAARAHQPVSLHGVGMGLGNADGLDVDHVRAIAALADAVEPAAVSEHLCFNRSGARVVNDLLPLPYSRESLDCVAANVEQAQDILRRPLLIENIATYIDCRALVDPREAIPEGAFLTALARRTGCGILLDLNNLYVNSVNHGVTVASVLADIDPHCVHEIHLAGYSEEDGMLIDTHSRPVHASVWTLYDAYVASHGARPTLIEWDAELPPVQVLLQEADRAQAILDRHAATPPLEARDAPA</sequence>
<evidence type="ECO:0000313" key="1">
    <source>
        <dbReference type="EMBL" id="AEG71978.1"/>
    </source>
</evidence>
<organism evidence="1 2">
    <name type="scientific">Ralstonia solanacearum (strain Po82)</name>
    <dbReference type="NCBI Taxonomy" id="1031711"/>
    <lineage>
        <taxon>Bacteria</taxon>
        <taxon>Pseudomonadati</taxon>
        <taxon>Pseudomonadota</taxon>
        <taxon>Betaproteobacteria</taxon>
        <taxon>Burkholderiales</taxon>
        <taxon>Burkholderiaceae</taxon>
        <taxon>Ralstonia</taxon>
        <taxon>Ralstonia solanacearum species complex</taxon>
    </lineage>
</organism>
<gene>
    <name evidence="1" type="ordered locus">RSPO_m01343</name>
</gene>
<dbReference type="Pfam" id="PF05114">
    <property type="entry name" value="MbnB_TglH_ChrH"/>
    <property type="match status" value="1"/>
</dbReference>
<evidence type="ECO:0000313" key="2">
    <source>
        <dbReference type="Proteomes" id="UP000007953"/>
    </source>
</evidence>
<dbReference type="PATRIC" id="fig|1031711.3.peg.4535"/>
<dbReference type="EMBL" id="CP002820">
    <property type="protein sequence ID" value="AEG71978.1"/>
    <property type="molecule type" value="Genomic_DNA"/>
</dbReference>
<proteinExistence type="predicted"/>
<protein>
    <submittedName>
        <fullName evidence="1">Uncharacterized protein</fullName>
    </submittedName>
</protein>
<dbReference type="AlphaFoldDB" id="F6GAR0"/>